<dbReference type="EnsemblMetazoa" id="Aqu2.1.38931_001">
    <property type="protein sequence ID" value="Aqu2.1.38931_001"/>
    <property type="gene ID" value="Aqu2.1.38931"/>
</dbReference>
<organism evidence="1">
    <name type="scientific">Amphimedon queenslandica</name>
    <name type="common">Sponge</name>
    <dbReference type="NCBI Taxonomy" id="400682"/>
    <lineage>
        <taxon>Eukaryota</taxon>
        <taxon>Metazoa</taxon>
        <taxon>Porifera</taxon>
        <taxon>Demospongiae</taxon>
        <taxon>Heteroscleromorpha</taxon>
        <taxon>Haplosclerida</taxon>
        <taxon>Niphatidae</taxon>
        <taxon>Amphimedon</taxon>
    </lineage>
</organism>
<name>A0A1X7VFU7_AMPQE</name>
<sequence length="82" mass="10090">MDHPIYVHFVRLLQHKICVERIWPHINSRVNYPIKRILLWMEQHEHIDMTCEVTKFCVLRHNLCISCWCEQICCCMKFSLYI</sequence>
<proteinExistence type="predicted"/>
<reference evidence="1" key="1">
    <citation type="submission" date="2017-05" db="UniProtKB">
        <authorList>
            <consortium name="EnsemblMetazoa"/>
        </authorList>
    </citation>
    <scope>IDENTIFICATION</scope>
</reference>
<evidence type="ECO:0000313" key="1">
    <source>
        <dbReference type="EnsemblMetazoa" id="Aqu2.1.38931_001"/>
    </source>
</evidence>
<dbReference type="InParanoid" id="A0A1X7VFU7"/>
<dbReference type="AlphaFoldDB" id="A0A1X7VFU7"/>
<accession>A0A1X7VFU7</accession>
<protein>
    <submittedName>
        <fullName evidence="1">Uncharacterized protein</fullName>
    </submittedName>
</protein>